<accession>A0A0M3KGI8</accession>
<dbReference type="WBParaSite" id="ASIM_0002010201-mRNA-1">
    <property type="protein sequence ID" value="ASIM_0002010201-mRNA-1"/>
    <property type="gene ID" value="ASIM_0002010201"/>
</dbReference>
<evidence type="ECO:0000313" key="3">
    <source>
        <dbReference type="WBParaSite" id="ASIM_0002010201-mRNA-1"/>
    </source>
</evidence>
<name>A0A0M3KGI8_ANISI</name>
<reference evidence="3" key="1">
    <citation type="submission" date="2017-02" db="UniProtKB">
        <authorList>
            <consortium name="WormBaseParasite"/>
        </authorList>
    </citation>
    <scope>IDENTIFICATION</scope>
</reference>
<organism evidence="3">
    <name type="scientific">Anisakis simplex</name>
    <name type="common">Herring worm</name>
    <dbReference type="NCBI Taxonomy" id="6269"/>
    <lineage>
        <taxon>Eukaryota</taxon>
        <taxon>Metazoa</taxon>
        <taxon>Ecdysozoa</taxon>
        <taxon>Nematoda</taxon>
        <taxon>Chromadorea</taxon>
        <taxon>Rhabditida</taxon>
        <taxon>Spirurina</taxon>
        <taxon>Ascaridomorpha</taxon>
        <taxon>Ascaridoidea</taxon>
        <taxon>Anisakidae</taxon>
        <taxon>Anisakis</taxon>
        <taxon>Anisakis simplex complex</taxon>
    </lineage>
</organism>
<dbReference type="Proteomes" id="UP000267096">
    <property type="component" value="Unassembled WGS sequence"/>
</dbReference>
<reference evidence="1 2" key="2">
    <citation type="submission" date="2018-11" db="EMBL/GenBank/DDBJ databases">
        <authorList>
            <consortium name="Pathogen Informatics"/>
        </authorList>
    </citation>
    <scope>NUCLEOTIDE SEQUENCE [LARGE SCALE GENOMIC DNA]</scope>
</reference>
<keyword evidence="2" id="KW-1185">Reference proteome</keyword>
<evidence type="ECO:0000313" key="2">
    <source>
        <dbReference type="Proteomes" id="UP000267096"/>
    </source>
</evidence>
<protein>
    <submittedName>
        <fullName evidence="3">Transposase</fullName>
    </submittedName>
</protein>
<sequence>MLVTVHTKHEITSWLAMSRAFLPDQRAACLIRKLVLRSQLSVNVWRREQEEKGPPYIGLTIERLRAIRAFAHASLKRTSEVNT</sequence>
<evidence type="ECO:0000313" key="1">
    <source>
        <dbReference type="EMBL" id="VDK69977.1"/>
    </source>
</evidence>
<dbReference type="OrthoDB" id="5797019at2759"/>
<gene>
    <name evidence="1" type="ORF">ASIM_LOCUS19485</name>
</gene>
<dbReference type="AlphaFoldDB" id="A0A0M3KGI8"/>
<proteinExistence type="predicted"/>
<dbReference type="EMBL" id="UYRR01037323">
    <property type="protein sequence ID" value="VDK69977.1"/>
    <property type="molecule type" value="Genomic_DNA"/>
</dbReference>